<name>C0VYI4_9ACTO</name>
<evidence type="ECO:0000256" key="2">
    <source>
        <dbReference type="ARBA" id="ARBA00022475"/>
    </source>
</evidence>
<feature type="domain" description="ABC3 transporter permease C-terminal" evidence="8">
    <location>
        <begin position="257"/>
        <end position="377"/>
    </location>
</feature>
<dbReference type="Pfam" id="PF12704">
    <property type="entry name" value="MacB_PCD"/>
    <property type="match status" value="1"/>
</dbReference>
<dbReference type="EMBL" id="ACFG01000004">
    <property type="protein sequence ID" value="EEH64487.1"/>
    <property type="molecule type" value="Genomic_DNA"/>
</dbReference>
<dbReference type="RefSeq" id="WP_006547221.1">
    <property type="nucleotide sequence ID" value="NZ_DS999545.1"/>
</dbReference>
<dbReference type="AlphaFoldDB" id="C0VYI4"/>
<keyword evidence="11" id="KW-1185">Reference proteome</keyword>
<feature type="transmembrane region" description="Helical" evidence="7">
    <location>
        <begin position="21"/>
        <end position="41"/>
    </location>
</feature>
<feature type="transmembrane region" description="Helical" evidence="7">
    <location>
        <begin position="714"/>
        <end position="743"/>
    </location>
</feature>
<evidence type="ECO:0000313" key="11">
    <source>
        <dbReference type="Proteomes" id="UP000010301"/>
    </source>
</evidence>
<keyword evidence="3 7" id="KW-0812">Transmembrane</keyword>
<organism evidence="10 11">
    <name type="scientific">Gleimia coleocanis DSM 15436</name>
    <dbReference type="NCBI Taxonomy" id="525245"/>
    <lineage>
        <taxon>Bacteria</taxon>
        <taxon>Bacillati</taxon>
        <taxon>Actinomycetota</taxon>
        <taxon>Actinomycetes</taxon>
        <taxon>Actinomycetales</taxon>
        <taxon>Actinomycetaceae</taxon>
        <taxon>Gleimia</taxon>
    </lineage>
</organism>
<dbReference type="PANTHER" id="PTHR30572">
    <property type="entry name" value="MEMBRANE COMPONENT OF TRANSPORTER-RELATED"/>
    <property type="match status" value="1"/>
</dbReference>
<feature type="transmembrane region" description="Helical" evidence="7">
    <location>
        <begin position="425"/>
        <end position="447"/>
    </location>
</feature>
<sequence>MKGLLTANVKAHASRYVATSIAIALATAFILACLGIANGFYASLERTLANDTLGAEVVVALKDNADPESNTLIDVDKAVREADLDAKIRTVYFNFTLLEKDGYKSQARVLETPQEPFKFLDIKDGNEPIDQVSIAIDEGTAKALHAKVGDSVRLTGYDAAKQEPFELSLRVSGIYPSGTIAIPTSVVSPEVAKQFLDPEVAPSYVLLAGTDVASVQKVLKSAVTATDFEIQSQQDFVANSVDKFTSGTGIVLAILVTFPALAIITAIIVVSTTFNVLLAQRKRELALLRAIGSTSTQIRNLALKEAILVGVVSALLGVVVGTGLAGLLNHSTGMIPIWKDAFLAVSPTSMAIAFFLGLFIAVVASFGPARRIAGVSPMVALHPDDPNTLASGKRIARTVIGGVVFALGTSLMVGSLFTLEGGTRFGVAFVGGMISFLGALFLVGVLMPKLSSLLGRLIGKRSLTTQLAGENTVRNPTRTGATGTALFLGVTLVVMIMVGAASVRNTVLTEIDDKRPIDAVAISYTEKGFADSEGERIKSLKHVEKVVFTEAYNGSVKVADQDVNLPLVLKNVDLTDYAHSEIPQPKDDEVLVPRSEWNPSAKEITVAVGSKQLKLKPVLAGVPGYVLSEKNFNVMKAEFTNANQYLYVDGSDVLPQLGDVTGTVANRVAYVKIDNNISSDEITSLFNKIGNNADGVDVSGGLPERIMYTTILNVLLAGVVGMLAVSVVVALVGVTNTLALSVVERRRENALLRALGMTRASVRHMLSLEALLIGASALILGIGMGIFYGWAGFRALPLEDVGTPLLQVPWLQVLGISTSVMLAALLASVAPGRKAAKAHPVEAMADAN</sequence>
<feature type="transmembrane region" description="Helical" evidence="7">
    <location>
        <begin position="250"/>
        <end position="279"/>
    </location>
</feature>
<evidence type="ECO:0000256" key="7">
    <source>
        <dbReference type="SAM" id="Phobius"/>
    </source>
</evidence>
<feature type="domain" description="MacB-like periplasmic core" evidence="9">
    <location>
        <begin position="18"/>
        <end position="217"/>
    </location>
</feature>
<dbReference type="InterPro" id="IPR003838">
    <property type="entry name" value="ABC3_permease_C"/>
</dbReference>
<evidence type="ECO:0000259" key="9">
    <source>
        <dbReference type="Pfam" id="PF12704"/>
    </source>
</evidence>
<dbReference type="PANTHER" id="PTHR30572:SF4">
    <property type="entry name" value="ABC TRANSPORTER PERMEASE YTRF"/>
    <property type="match status" value="1"/>
</dbReference>
<feature type="transmembrane region" description="Helical" evidence="7">
    <location>
        <begin position="810"/>
        <end position="830"/>
    </location>
</feature>
<evidence type="ECO:0000256" key="6">
    <source>
        <dbReference type="ARBA" id="ARBA00038076"/>
    </source>
</evidence>
<feature type="domain" description="ABC3 transporter permease C-terminal" evidence="8">
    <location>
        <begin position="722"/>
        <end position="840"/>
    </location>
</feature>
<dbReference type="HOGENOM" id="CLU_012341_1_0_11"/>
<feature type="transmembrane region" description="Helical" evidence="7">
    <location>
        <begin position="764"/>
        <end position="790"/>
    </location>
</feature>
<feature type="transmembrane region" description="Helical" evidence="7">
    <location>
        <begin position="484"/>
        <end position="503"/>
    </location>
</feature>
<protein>
    <submittedName>
        <fullName evidence="10">Efflux ABC transporter, permease protein</fullName>
    </submittedName>
</protein>
<comment type="subcellular location">
    <subcellularLocation>
        <location evidence="1">Cell membrane</location>
        <topology evidence="1">Multi-pass membrane protein</topology>
    </subcellularLocation>
</comment>
<evidence type="ECO:0000313" key="10">
    <source>
        <dbReference type="EMBL" id="EEH64487.1"/>
    </source>
</evidence>
<feature type="transmembrane region" description="Helical" evidence="7">
    <location>
        <begin position="306"/>
        <end position="328"/>
    </location>
</feature>
<dbReference type="InterPro" id="IPR025857">
    <property type="entry name" value="MacB_PCD"/>
</dbReference>
<feature type="transmembrane region" description="Helical" evidence="7">
    <location>
        <begin position="399"/>
        <end position="419"/>
    </location>
</feature>
<keyword evidence="4 7" id="KW-1133">Transmembrane helix</keyword>
<dbReference type="STRING" id="525245.HMPREF0044_0224"/>
<dbReference type="Pfam" id="PF02687">
    <property type="entry name" value="FtsX"/>
    <property type="match status" value="2"/>
</dbReference>
<comment type="caution">
    <text evidence="10">The sequence shown here is derived from an EMBL/GenBank/DDBJ whole genome shotgun (WGS) entry which is preliminary data.</text>
</comment>
<evidence type="ECO:0000256" key="3">
    <source>
        <dbReference type="ARBA" id="ARBA00022692"/>
    </source>
</evidence>
<dbReference type="InterPro" id="IPR050250">
    <property type="entry name" value="Macrolide_Exporter_MacB"/>
</dbReference>
<accession>C0VYI4</accession>
<feature type="transmembrane region" description="Helical" evidence="7">
    <location>
        <begin position="348"/>
        <end position="369"/>
    </location>
</feature>
<comment type="similarity">
    <text evidence="6">Belongs to the ABC-4 integral membrane protein family.</text>
</comment>
<evidence type="ECO:0000256" key="4">
    <source>
        <dbReference type="ARBA" id="ARBA00022989"/>
    </source>
</evidence>
<dbReference type="OrthoDB" id="9780560at2"/>
<evidence type="ECO:0000256" key="5">
    <source>
        <dbReference type="ARBA" id="ARBA00023136"/>
    </source>
</evidence>
<dbReference type="PROSITE" id="PS51257">
    <property type="entry name" value="PROKAR_LIPOPROTEIN"/>
    <property type="match status" value="1"/>
</dbReference>
<reference evidence="10 11" key="1">
    <citation type="submission" date="2009-01" db="EMBL/GenBank/DDBJ databases">
        <authorList>
            <person name="Qin X."/>
            <person name="Bachman B."/>
            <person name="Battles P."/>
            <person name="Bell A."/>
            <person name="Bess C."/>
            <person name="Bickham C."/>
            <person name="Chaboub L."/>
            <person name="Chen D."/>
            <person name="Coyle M."/>
            <person name="Deiros D.R."/>
            <person name="Dinh H."/>
            <person name="Forbes L."/>
            <person name="Fowler G."/>
            <person name="Francisco L."/>
            <person name="Fu Q."/>
            <person name="Gubbala S."/>
            <person name="Hale W."/>
            <person name="Han Y."/>
            <person name="Hemphill L."/>
            <person name="Highlander S.K."/>
            <person name="Hirani K."/>
            <person name="Hogues M."/>
            <person name="Jackson L."/>
            <person name="Jakkamsetti A."/>
            <person name="Javaid M."/>
            <person name="Jiang H."/>
            <person name="Korchina V."/>
            <person name="Kovar C."/>
            <person name="Lara F."/>
            <person name="Lee S."/>
            <person name="Mata R."/>
            <person name="Mathew T."/>
            <person name="Moen C."/>
            <person name="Morales K."/>
            <person name="Munidasa M."/>
            <person name="Nazareth L."/>
            <person name="Ngo R."/>
            <person name="Nguyen L."/>
            <person name="Okwuonu G."/>
            <person name="Ongeri F."/>
            <person name="Patil S."/>
            <person name="Petrosino J."/>
            <person name="Pham C."/>
            <person name="Pham P."/>
            <person name="Pu L.-L."/>
            <person name="Puazo M."/>
            <person name="Raj R."/>
            <person name="Reid J."/>
            <person name="Rouhana J."/>
            <person name="Saada N."/>
            <person name="Shang Y."/>
            <person name="Simmons D."/>
            <person name="Thornton R."/>
            <person name="Warren J."/>
            <person name="Weissenberger G."/>
            <person name="Zhang J."/>
            <person name="Zhang L."/>
            <person name="Zhou C."/>
            <person name="Zhu D."/>
            <person name="Muzny D."/>
            <person name="Worley K."/>
            <person name="Gibbs R."/>
        </authorList>
    </citation>
    <scope>NUCLEOTIDE SEQUENCE [LARGE SCALE GENOMIC DNA]</scope>
    <source>
        <strain evidence="10 11">DSM 15436</strain>
    </source>
</reference>
<evidence type="ECO:0000256" key="1">
    <source>
        <dbReference type="ARBA" id="ARBA00004651"/>
    </source>
</evidence>
<evidence type="ECO:0000259" key="8">
    <source>
        <dbReference type="Pfam" id="PF02687"/>
    </source>
</evidence>
<keyword evidence="2" id="KW-1003">Cell membrane</keyword>
<dbReference type="GO" id="GO:0005886">
    <property type="term" value="C:plasma membrane"/>
    <property type="evidence" value="ECO:0007669"/>
    <property type="project" value="UniProtKB-SubCell"/>
</dbReference>
<keyword evidence="5 7" id="KW-0472">Membrane</keyword>
<dbReference type="Proteomes" id="UP000010301">
    <property type="component" value="Unassembled WGS sequence"/>
</dbReference>
<dbReference type="GO" id="GO:0022857">
    <property type="term" value="F:transmembrane transporter activity"/>
    <property type="evidence" value="ECO:0007669"/>
    <property type="project" value="TreeGrafter"/>
</dbReference>
<dbReference type="eggNOG" id="COG3127">
    <property type="taxonomic scope" value="Bacteria"/>
</dbReference>
<proteinExistence type="inferred from homology"/>
<gene>
    <name evidence="10" type="ORF">HMPREF0044_0224</name>
</gene>